<dbReference type="Pfam" id="PF16914">
    <property type="entry name" value="TetR_C_12"/>
    <property type="match status" value="1"/>
</dbReference>
<dbReference type="Gene3D" id="1.10.357.10">
    <property type="entry name" value="Tetracycline Repressor, domain 2"/>
    <property type="match status" value="1"/>
</dbReference>
<feature type="domain" description="Tetracyclin repressor-like C-terminal" evidence="5">
    <location>
        <begin position="100"/>
        <end position="199"/>
    </location>
</feature>
<dbReference type="InterPro" id="IPR011075">
    <property type="entry name" value="TetR_C"/>
</dbReference>
<keyword evidence="1" id="KW-0805">Transcription regulation</keyword>
<reference evidence="6 7" key="1">
    <citation type="submission" date="2022-08" db="EMBL/GenBank/DDBJ databases">
        <title>Taxonomy of Curtobacterium flaccumfaciens.</title>
        <authorList>
            <person name="Osdaghi E."/>
            <person name="Taghavi S.M."/>
            <person name="Hamidizade M."/>
            <person name="Abachi H."/>
            <person name="Fazliarab A."/>
            <person name="Baeyen S."/>
            <person name="Portier P."/>
            <person name="Van Vaerenbergh J."/>
            <person name="Jacques M.-A."/>
        </authorList>
    </citation>
    <scope>NUCLEOTIDE SEQUENCE [LARGE SCALE GENOMIC DNA]</scope>
    <source>
        <strain evidence="6 7">LMG8786T</strain>
    </source>
</reference>
<evidence type="ECO:0000256" key="1">
    <source>
        <dbReference type="ARBA" id="ARBA00023015"/>
    </source>
</evidence>
<name>A0ABT2HD72_9MICO</name>
<evidence type="ECO:0000259" key="4">
    <source>
        <dbReference type="Pfam" id="PF00440"/>
    </source>
</evidence>
<proteinExistence type="predicted"/>
<feature type="domain" description="HTH tetR-type" evidence="4">
    <location>
        <begin position="46"/>
        <end position="75"/>
    </location>
</feature>
<dbReference type="InterPro" id="IPR001647">
    <property type="entry name" value="HTH_TetR"/>
</dbReference>
<sequence>MATTTDGGTARGAATRARILEATAALLRDVQAANAATDEDPATTAPVTVSEIARAAGVYPNQITHHYGSKDRLVLDAAFTLFLRDTSRLQAAGRRSRTPEGFRSVLARTALAMPSTPLVVRALATTGGDPALRERVRLLLALLFRQSERYLDRVVTEHGWRSPNGVARDARTFWSAVFGATLLADAGVTGGPSDIDLAGTVSVTG</sequence>
<dbReference type="Proteomes" id="UP001652264">
    <property type="component" value="Unassembled WGS sequence"/>
</dbReference>
<accession>A0ABT2HD72</accession>
<dbReference type="EMBL" id="JANVAD010000001">
    <property type="protein sequence ID" value="MCS6521216.1"/>
    <property type="molecule type" value="Genomic_DNA"/>
</dbReference>
<keyword evidence="3" id="KW-0804">Transcription</keyword>
<evidence type="ECO:0000256" key="3">
    <source>
        <dbReference type="ARBA" id="ARBA00023163"/>
    </source>
</evidence>
<organism evidence="6 7">
    <name type="scientific">Curtobacterium citreum</name>
    <dbReference type="NCBI Taxonomy" id="2036"/>
    <lineage>
        <taxon>Bacteria</taxon>
        <taxon>Bacillati</taxon>
        <taxon>Actinomycetota</taxon>
        <taxon>Actinomycetes</taxon>
        <taxon>Micrococcales</taxon>
        <taxon>Microbacteriaceae</taxon>
        <taxon>Curtobacterium</taxon>
    </lineage>
</organism>
<dbReference type="InterPro" id="IPR036271">
    <property type="entry name" value="Tet_transcr_reg_TetR-rel_C_sf"/>
</dbReference>
<dbReference type="SUPFAM" id="SSF48498">
    <property type="entry name" value="Tetracyclin repressor-like, C-terminal domain"/>
    <property type="match status" value="1"/>
</dbReference>
<evidence type="ECO:0000313" key="6">
    <source>
        <dbReference type="EMBL" id="MCS6521216.1"/>
    </source>
</evidence>
<dbReference type="RefSeq" id="WP_141861575.1">
    <property type="nucleotide sequence ID" value="NZ_BMNV01000002.1"/>
</dbReference>
<protein>
    <submittedName>
        <fullName evidence="6">TetR family transcriptional regulator</fullName>
    </submittedName>
</protein>
<dbReference type="Pfam" id="PF00440">
    <property type="entry name" value="TetR_N"/>
    <property type="match status" value="1"/>
</dbReference>
<keyword evidence="7" id="KW-1185">Reference proteome</keyword>
<evidence type="ECO:0000313" key="7">
    <source>
        <dbReference type="Proteomes" id="UP001652264"/>
    </source>
</evidence>
<dbReference type="InterPro" id="IPR009057">
    <property type="entry name" value="Homeodomain-like_sf"/>
</dbReference>
<dbReference type="GeneID" id="95324133"/>
<evidence type="ECO:0000259" key="5">
    <source>
        <dbReference type="Pfam" id="PF16914"/>
    </source>
</evidence>
<evidence type="ECO:0000256" key="2">
    <source>
        <dbReference type="ARBA" id="ARBA00023125"/>
    </source>
</evidence>
<gene>
    <name evidence="6" type="ORF">NYQ28_01380</name>
</gene>
<keyword evidence="2" id="KW-0238">DNA-binding</keyword>
<dbReference type="SUPFAM" id="SSF46689">
    <property type="entry name" value="Homeodomain-like"/>
    <property type="match status" value="1"/>
</dbReference>
<comment type="caution">
    <text evidence="6">The sequence shown here is derived from an EMBL/GenBank/DDBJ whole genome shotgun (WGS) entry which is preliminary data.</text>
</comment>